<dbReference type="EMBL" id="JAACYS010000046">
    <property type="protein sequence ID" value="NCU18124.1"/>
    <property type="molecule type" value="Genomic_DNA"/>
</dbReference>
<name>A0ABX0A3V5_9BACI</name>
<proteinExistence type="predicted"/>
<dbReference type="Pfam" id="PF10730">
    <property type="entry name" value="DUF2521"/>
    <property type="match status" value="1"/>
</dbReference>
<dbReference type="RefSeq" id="WP_161920955.1">
    <property type="nucleotide sequence ID" value="NZ_JAACYS010000046.1"/>
</dbReference>
<dbReference type="InterPro" id="IPR019667">
    <property type="entry name" value="Uncharacterised_YbaK"/>
</dbReference>
<gene>
    <name evidence="1" type="ORF">GW534_10390</name>
</gene>
<organism evidence="1 2">
    <name type="scientific">Pallidibacillus pasinlerensis</name>
    <dbReference type="NCBI Taxonomy" id="2703818"/>
    <lineage>
        <taxon>Bacteria</taxon>
        <taxon>Bacillati</taxon>
        <taxon>Bacillota</taxon>
        <taxon>Bacilli</taxon>
        <taxon>Bacillales</taxon>
        <taxon>Bacillaceae</taxon>
        <taxon>Pallidibacillus</taxon>
    </lineage>
</organism>
<evidence type="ECO:0000313" key="1">
    <source>
        <dbReference type="EMBL" id="NCU18124.1"/>
    </source>
</evidence>
<dbReference type="Proteomes" id="UP000743899">
    <property type="component" value="Unassembled WGS sequence"/>
</dbReference>
<reference evidence="1 2" key="1">
    <citation type="submission" date="2020-01" db="EMBL/GenBank/DDBJ databases">
        <title>A novel Bacillus sp. from Pasinler.</title>
        <authorList>
            <person name="Adiguzel A."/>
            <person name="Ay H."/>
            <person name="Baltaci M.O."/>
        </authorList>
    </citation>
    <scope>NUCLEOTIDE SEQUENCE [LARGE SCALE GENOMIC DNA]</scope>
    <source>
        <strain evidence="1 2">P1</strain>
    </source>
</reference>
<protein>
    <submittedName>
        <fullName evidence="1">DUF2521 family protein</fullName>
    </submittedName>
</protein>
<comment type="caution">
    <text evidence="1">The sequence shown here is derived from an EMBL/GenBank/DDBJ whole genome shotgun (WGS) entry which is preliminary data.</text>
</comment>
<accession>A0ABX0A3V5</accession>
<keyword evidence="2" id="KW-1185">Reference proteome</keyword>
<sequence length="151" mass="17819">MDFNTTKIDTSFMKRRREQLIKFERSVLRELSITLLKKSFQQYFGNMQTGVGMVFDEAVEEGCYDIALEVYLLGSRYSRVGYYGEPFGEIKYRSQEELNNFSTALFEFICFWGNIPNEAMESIKSACGQFVDHWFSEGFHKGKMKYKMRIH</sequence>
<evidence type="ECO:0000313" key="2">
    <source>
        <dbReference type="Proteomes" id="UP000743899"/>
    </source>
</evidence>